<gene>
    <name evidence="2" type="ORF">ENT82_07675</name>
    <name evidence="1" type="ORF">ENU43_08060</name>
</gene>
<evidence type="ECO:0008006" key="3">
    <source>
        <dbReference type="Google" id="ProtNLM"/>
    </source>
</evidence>
<dbReference type="AlphaFoldDB" id="A0A7C4E2S7"/>
<proteinExistence type="predicted"/>
<dbReference type="InterPro" id="IPR029063">
    <property type="entry name" value="SAM-dependent_MTases_sf"/>
</dbReference>
<comment type="caution">
    <text evidence="2">The sequence shown here is derived from an EMBL/GenBank/DDBJ whole genome shotgun (WGS) entry which is preliminary data.</text>
</comment>
<evidence type="ECO:0000313" key="2">
    <source>
        <dbReference type="EMBL" id="HGN90981.1"/>
    </source>
</evidence>
<dbReference type="SUPFAM" id="SSF53335">
    <property type="entry name" value="S-adenosyl-L-methionine-dependent methyltransferases"/>
    <property type="match status" value="1"/>
</dbReference>
<dbReference type="EMBL" id="DTCM01000098">
    <property type="protein sequence ID" value="HGL41598.1"/>
    <property type="molecule type" value="Genomic_DNA"/>
</dbReference>
<reference evidence="2" key="1">
    <citation type="journal article" date="2020" name="mSystems">
        <title>Genome- and Community-Level Interaction Insights into Carbon Utilization and Element Cycling Functions of Hydrothermarchaeota in Hydrothermal Sediment.</title>
        <authorList>
            <person name="Zhou Z."/>
            <person name="Liu Y."/>
            <person name="Xu W."/>
            <person name="Pan J."/>
            <person name="Luo Z.H."/>
            <person name="Li M."/>
        </authorList>
    </citation>
    <scope>NUCLEOTIDE SEQUENCE [LARGE SCALE GENOMIC DNA]</scope>
    <source>
        <strain evidence="2">SpSt-613</strain>
        <strain evidence="1">SpSt-669</strain>
    </source>
</reference>
<evidence type="ECO:0000313" key="1">
    <source>
        <dbReference type="EMBL" id="HGL41598.1"/>
    </source>
</evidence>
<accession>A0A7C4E2S7</accession>
<protein>
    <recommendedName>
        <fullName evidence="3">DNA methylase N-4/N-6 domain-containing protein</fullName>
    </recommendedName>
</protein>
<organism evidence="2">
    <name type="scientific">Caldiarchaeum subterraneum</name>
    <dbReference type="NCBI Taxonomy" id="311458"/>
    <lineage>
        <taxon>Archaea</taxon>
        <taxon>Nitrososphaerota</taxon>
        <taxon>Candidatus Caldarchaeales</taxon>
        <taxon>Candidatus Caldarchaeaceae</taxon>
        <taxon>Candidatus Caldarchaeum</taxon>
    </lineage>
</organism>
<sequence length="90" mass="10543">MAEFIDPTILKGWWGSEEYQRLLSFEPENAGDYYRLPFAKYNELFPFIKVKIEHPAVMNPYLAIFLWRRYVKPNDVIIDPMAGIGGTPDM</sequence>
<dbReference type="EMBL" id="DTAD01000083">
    <property type="protein sequence ID" value="HGN90981.1"/>
    <property type="molecule type" value="Genomic_DNA"/>
</dbReference>
<name>A0A7C4E2S7_CALS0</name>